<dbReference type="InParanoid" id="A0A165J857"/>
<dbReference type="InterPro" id="IPR036224">
    <property type="entry name" value="GINS_bundle-like_dom_sf"/>
</dbReference>
<evidence type="ECO:0000256" key="1">
    <source>
        <dbReference type="ARBA" id="ARBA00004123"/>
    </source>
</evidence>
<name>A0A165J857_EXIGL</name>
<dbReference type="InterPro" id="IPR056783">
    <property type="entry name" value="PSF1_C"/>
</dbReference>
<evidence type="ECO:0000256" key="2">
    <source>
        <dbReference type="ARBA" id="ARBA00006677"/>
    </source>
</evidence>
<dbReference type="Pfam" id="PF05916">
    <property type="entry name" value="Sld5"/>
    <property type="match status" value="1"/>
</dbReference>
<dbReference type="InterPro" id="IPR005339">
    <property type="entry name" value="GINS_Psf1"/>
</dbReference>
<gene>
    <name evidence="9" type="ORF">EXIGLDRAFT_673058</name>
</gene>
<evidence type="ECO:0000259" key="8">
    <source>
        <dbReference type="Pfam" id="PF24997"/>
    </source>
</evidence>
<keyword evidence="5 6" id="KW-0539">Nucleus</keyword>
<reference evidence="9 10" key="1">
    <citation type="journal article" date="2016" name="Mol. Biol. Evol.">
        <title>Comparative Genomics of Early-Diverging Mushroom-Forming Fungi Provides Insights into the Origins of Lignocellulose Decay Capabilities.</title>
        <authorList>
            <person name="Nagy L.G."/>
            <person name="Riley R."/>
            <person name="Tritt A."/>
            <person name="Adam C."/>
            <person name="Daum C."/>
            <person name="Floudas D."/>
            <person name="Sun H."/>
            <person name="Yadav J.S."/>
            <person name="Pangilinan J."/>
            <person name="Larsson K.H."/>
            <person name="Matsuura K."/>
            <person name="Barry K."/>
            <person name="Labutti K."/>
            <person name="Kuo R."/>
            <person name="Ohm R.A."/>
            <person name="Bhattacharya S.S."/>
            <person name="Shirouzu T."/>
            <person name="Yoshinaga Y."/>
            <person name="Martin F.M."/>
            <person name="Grigoriev I.V."/>
            <person name="Hibbett D.S."/>
        </authorList>
    </citation>
    <scope>NUCLEOTIDE SEQUENCE [LARGE SCALE GENOMIC DNA]</scope>
    <source>
        <strain evidence="9 10">HHB12029</strain>
    </source>
</reference>
<dbReference type="CDD" id="cd21696">
    <property type="entry name" value="GINS_B_Psf1"/>
    <property type="match status" value="1"/>
</dbReference>
<evidence type="ECO:0000259" key="7">
    <source>
        <dbReference type="Pfam" id="PF05916"/>
    </source>
</evidence>
<feature type="domain" description="GINS subunit" evidence="7">
    <location>
        <begin position="75"/>
        <end position="145"/>
    </location>
</feature>
<dbReference type="Gene3D" id="1.20.58.1030">
    <property type="match status" value="1"/>
</dbReference>
<evidence type="ECO:0000256" key="4">
    <source>
        <dbReference type="ARBA" id="ARBA00022705"/>
    </source>
</evidence>
<proteinExistence type="inferred from homology"/>
<feature type="domain" description="DNA replication complex GINS protein PSF1 C-terminal" evidence="8">
    <location>
        <begin position="170"/>
        <end position="219"/>
    </location>
</feature>
<dbReference type="FunCoup" id="A0A165J857">
    <property type="interactions" value="245"/>
</dbReference>
<comment type="subcellular location">
    <subcellularLocation>
        <location evidence="1 6">Nucleus</location>
    </subcellularLocation>
</comment>
<dbReference type="SUPFAM" id="SSF158573">
    <property type="entry name" value="GINS helical bundle-like"/>
    <property type="match status" value="1"/>
</dbReference>
<dbReference type="CDD" id="cd11710">
    <property type="entry name" value="GINS_A_psf1"/>
    <property type="match status" value="1"/>
</dbReference>
<dbReference type="EMBL" id="KV425972">
    <property type="protein sequence ID" value="KZV94466.1"/>
    <property type="molecule type" value="Genomic_DNA"/>
</dbReference>
<dbReference type="Proteomes" id="UP000077266">
    <property type="component" value="Unassembled WGS sequence"/>
</dbReference>
<evidence type="ECO:0000256" key="5">
    <source>
        <dbReference type="ARBA" id="ARBA00023242"/>
    </source>
</evidence>
<comment type="function">
    <text evidence="6">Required for correct functioning of the GINS complex, a complex that plays an essential role in the initiation of DNA replication, and progression of DNA replication forks. GINS complex seems to bind preferentially to single-stranded DNA.</text>
</comment>
<evidence type="ECO:0000256" key="6">
    <source>
        <dbReference type="RuleBase" id="RU368085"/>
    </source>
</evidence>
<evidence type="ECO:0000256" key="3">
    <source>
        <dbReference type="ARBA" id="ARBA00015143"/>
    </source>
</evidence>
<dbReference type="STRING" id="1314781.A0A165J857"/>
<keyword evidence="4 6" id="KW-0235">DNA replication</keyword>
<evidence type="ECO:0000313" key="9">
    <source>
        <dbReference type="EMBL" id="KZV94466.1"/>
    </source>
</evidence>
<dbReference type="AlphaFoldDB" id="A0A165J857"/>
<keyword evidence="10" id="KW-1185">Reference proteome</keyword>
<dbReference type="GO" id="GO:1902983">
    <property type="term" value="P:DNA strand elongation involved in mitotic DNA replication"/>
    <property type="evidence" value="ECO:0007669"/>
    <property type="project" value="TreeGrafter"/>
</dbReference>
<dbReference type="Pfam" id="PF24997">
    <property type="entry name" value="PSF1_C"/>
    <property type="match status" value="1"/>
</dbReference>
<sequence>MSEFKMFGEQAMGLIVEARRAAAQTASDPSTLPPKYSEMAVQNVCRELRMLDEDFQRTLAIHYARSDDDPGVAPPKPIVCAVTMYDQAMKRNKRILLAYIQSRLDRLRDLYWGAGGALAHLLGNAALRERLSPHEVDFLRQYHDMVVVARAEYEFGDILDLTAGIDVPPKELHVDVRVLKDIGDVHTEQGTIDFRKGQRFQLRRPDIEHLIVQGYLEEIRH</sequence>
<accession>A0A165J857</accession>
<comment type="similarity">
    <text evidence="2 6">Belongs to the GINS1/PSF1 family.</text>
</comment>
<comment type="subunit">
    <text evidence="6">Component of the GINS complex.</text>
</comment>
<evidence type="ECO:0000313" key="10">
    <source>
        <dbReference type="Proteomes" id="UP000077266"/>
    </source>
</evidence>
<dbReference type="PANTHER" id="PTHR12914">
    <property type="entry name" value="PARTNER OF SLD5"/>
    <property type="match status" value="1"/>
</dbReference>
<protein>
    <recommendedName>
        <fullName evidence="3 6">DNA replication complex GINS protein PSF1</fullName>
    </recommendedName>
</protein>
<dbReference type="PANTHER" id="PTHR12914:SF2">
    <property type="entry name" value="DNA REPLICATION COMPLEX GINS PROTEIN PSF1"/>
    <property type="match status" value="1"/>
</dbReference>
<dbReference type="GO" id="GO:0000811">
    <property type="term" value="C:GINS complex"/>
    <property type="evidence" value="ECO:0007669"/>
    <property type="project" value="UniProtKB-UniRule"/>
</dbReference>
<organism evidence="9 10">
    <name type="scientific">Exidia glandulosa HHB12029</name>
    <dbReference type="NCBI Taxonomy" id="1314781"/>
    <lineage>
        <taxon>Eukaryota</taxon>
        <taxon>Fungi</taxon>
        <taxon>Dikarya</taxon>
        <taxon>Basidiomycota</taxon>
        <taxon>Agaricomycotina</taxon>
        <taxon>Agaricomycetes</taxon>
        <taxon>Auriculariales</taxon>
        <taxon>Exidiaceae</taxon>
        <taxon>Exidia</taxon>
    </lineage>
</organism>
<dbReference type="OrthoDB" id="10252587at2759"/>
<dbReference type="InterPro" id="IPR021151">
    <property type="entry name" value="GINS_A"/>
</dbReference>